<organism evidence="8 9">
    <name type="scientific">Sessilibacter corallicola</name>
    <dbReference type="NCBI Taxonomy" id="2904075"/>
    <lineage>
        <taxon>Bacteria</taxon>
        <taxon>Pseudomonadati</taxon>
        <taxon>Pseudomonadota</taxon>
        <taxon>Gammaproteobacteria</taxon>
        <taxon>Cellvibrionales</taxon>
        <taxon>Cellvibrionaceae</taxon>
        <taxon>Sessilibacter</taxon>
    </lineage>
</organism>
<sequence>MAINFETALGVHPLALMKRTERADILANNIANAETPGFKARDFDFKSVFEKVDQMPAKGLSMNTTNDTHRPGGAVVIENDDLLYRSPLQPSIDGNTVEEHIEHAEFMKNSLAFETSFLFLKSSFGGMLTALRGE</sequence>
<evidence type="ECO:0000256" key="3">
    <source>
        <dbReference type="ARBA" id="ARBA00014376"/>
    </source>
</evidence>
<dbReference type="NCBIfam" id="TIGR01396">
    <property type="entry name" value="FlgB"/>
    <property type="match status" value="1"/>
</dbReference>
<dbReference type="PROSITE" id="PS00588">
    <property type="entry name" value="FLAGELLA_BB_ROD"/>
    <property type="match status" value="1"/>
</dbReference>
<comment type="similarity">
    <text evidence="2 6">Belongs to the flagella basal body rod proteins family.</text>
</comment>
<evidence type="ECO:0000256" key="2">
    <source>
        <dbReference type="ARBA" id="ARBA00009677"/>
    </source>
</evidence>
<dbReference type="PIRSF" id="PIRSF002889">
    <property type="entry name" value="Rod_FlgB"/>
    <property type="match status" value="1"/>
</dbReference>
<dbReference type="Proteomes" id="UP001465153">
    <property type="component" value="Unassembled WGS sequence"/>
</dbReference>
<dbReference type="InterPro" id="IPR006300">
    <property type="entry name" value="FlgB"/>
</dbReference>
<dbReference type="InterPro" id="IPR001444">
    <property type="entry name" value="Flag_bb_rod_N"/>
</dbReference>
<evidence type="ECO:0000256" key="4">
    <source>
        <dbReference type="ARBA" id="ARBA00023143"/>
    </source>
</evidence>
<dbReference type="EMBL" id="BAABWN010000016">
    <property type="protein sequence ID" value="GAA6169897.1"/>
    <property type="molecule type" value="Genomic_DNA"/>
</dbReference>
<comment type="subunit">
    <text evidence="6">The basal body constitutes a major portion of the flagellar organelle and consists of a number of rings mounted on a central rod.</text>
</comment>
<gene>
    <name evidence="8" type="primary">flgB</name>
    <name evidence="8" type="ORF">NBRC116591_37090</name>
</gene>
<dbReference type="Pfam" id="PF00460">
    <property type="entry name" value="Flg_bb_rod"/>
    <property type="match status" value="1"/>
</dbReference>
<dbReference type="InterPro" id="IPR019776">
    <property type="entry name" value="Flagellar_basal_body_rod_CS"/>
</dbReference>
<keyword evidence="8" id="KW-0969">Cilium</keyword>
<feature type="domain" description="Flagellar basal body rod protein N-terminal" evidence="7">
    <location>
        <begin position="15"/>
        <end position="39"/>
    </location>
</feature>
<keyword evidence="9" id="KW-1185">Reference proteome</keyword>
<evidence type="ECO:0000313" key="8">
    <source>
        <dbReference type="EMBL" id="GAA6169897.1"/>
    </source>
</evidence>
<dbReference type="RefSeq" id="WP_233090106.1">
    <property type="nucleotide sequence ID" value="NZ_BAABWN010000016.1"/>
</dbReference>
<comment type="subcellular location">
    <subcellularLocation>
        <location evidence="1 6">Bacterial flagellum basal body</location>
    </subcellularLocation>
</comment>
<evidence type="ECO:0000259" key="7">
    <source>
        <dbReference type="Pfam" id="PF00460"/>
    </source>
</evidence>
<reference evidence="8 9" key="1">
    <citation type="submission" date="2024-04" db="EMBL/GenBank/DDBJ databases">
        <title>Draft genome sequence of Sessilibacter corallicola NBRC 116591.</title>
        <authorList>
            <person name="Miyakawa T."/>
            <person name="Kusuya Y."/>
            <person name="Miura T."/>
        </authorList>
    </citation>
    <scope>NUCLEOTIDE SEQUENCE [LARGE SCALE GENOMIC DNA]</scope>
    <source>
        <strain evidence="8 9">KU-00831-HH</strain>
    </source>
</reference>
<evidence type="ECO:0000256" key="5">
    <source>
        <dbReference type="ARBA" id="ARBA00024934"/>
    </source>
</evidence>
<keyword evidence="4 6" id="KW-0975">Bacterial flagellum</keyword>
<proteinExistence type="inferred from homology"/>
<comment type="caution">
    <text evidence="8">The sequence shown here is derived from an EMBL/GenBank/DDBJ whole genome shotgun (WGS) entry which is preliminary data.</text>
</comment>
<keyword evidence="8" id="KW-0282">Flagellum</keyword>
<comment type="function">
    <text evidence="5 6">Structural component of flagellum, the bacterial motility apparatus. Part of the rod structure of flagellar basal body.</text>
</comment>
<protein>
    <recommendedName>
        <fullName evidence="3 6">Flagellar basal body rod protein FlgB</fullName>
    </recommendedName>
</protein>
<accession>A0ABQ0AE14</accession>
<evidence type="ECO:0000313" key="9">
    <source>
        <dbReference type="Proteomes" id="UP001465153"/>
    </source>
</evidence>
<evidence type="ECO:0000256" key="6">
    <source>
        <dbReference type="PIRNR" id="PIRNR002889"/>
    </source>
</evidence>
<evidence type="ECO:0000256" key="1">
    <source>
        <dbReference type="ARBA" id="ARBA00004117"/>
    </source>
</evidence>
<keyword evidence="8" id="KW-0966">Cell projection</keyword>
<name>A0ABQ0AE14_9GAMM</name>